<name>A0A5B8M669_9MICO</name>
<proteinExistence type="predicted"/>
<dbReference type="Proteomes" id="UP000320216">
    <property type="component" value="Chromosome"/>
</dbReference>
<dbReference type="EMBL" id="CP042305">
    <property type="protein sequence ID" value="QDZ15786.1"/>
    <property type="molecule type" value="Genomic_DNA"/>
</dbReference>
<dbReference type="AlphaFoldDB" id="A0A5B8M669"/>
<dbReference type="RefSeq" id="WP_146321820.1">
    <property type="nucleotide sequence ID" value="NZ_CP042305.1"/>
</dbReference>
<reference evidence="1 2" key="1">
    <citation type="submission" date="2019-07" db="EMBL/GenBank/DDBJ databases">
        <title>Full genome sequence of Humibacter sp. WJ7-1.</title>
        <authorList>
            <person name="Im W.-T."/>
        </authorList>
    </citation>
    <scope>NUCLEOTIDE SEQUENCE [LARGE SCALE GENOMIC DNA]</scope>
    <source>
        <strain evidence="1 2">WJ7-1</strain>
    </source>
</reference>
<dbReference type="OrthoDB" id="3311507at2"/>
<keyword evidence="2" id="KW-1185">Reference proteome</keyword>
<evidence type="ECO:0000313" key="2">
    <source>
        <dbReference type="Proteomes" id="UP000320216"/>
    </source>
</evidence>
<organism evidence="1 2">
    <name type="scientific">Humibacter ginsenosidimutans</name>
    <dbReference type="NCBI Taxonomy" id="2599293"/>
    <lineage>
        <taxon>Bacteria</taxon>
        <taxon>Bacillati</taxon>
        <taxon>Actinomycetota</taxon>
        <taxon>Actinomycetes</taxon>
        <taxon>Micrococcales</taxon>
        <taxon>Microbacteriaceae</taxon>
        <taxon>Humibacter</taxon>
    </lineage>
</organism>
<gene>
    <name evidence="1" type="ORF">FPZ11_14350</name>
</gene>
<accession>A0A5B8M669</accession>
<sequence>MVAGREVTPKDIGDTARLKAYWTVGAGRAKWATSPTPFRTLRAHLLKYLPASYVNQVTADWFHAALGFWPGTPHKGPVPTPGAKRK</sequence>
<evidence type="ECO:0000313" key="1">
    <source>
        <dbReference type="EMBL" id="QDZ15786.1"/>
    </source>
</evidence>
<dbReference type="KEGG" id="huw:FPZ11_14350"/>
<protein>
    <submittedName>
        <fullName evidence="1">Uncharacterized protein</fullName>
    </submittedName>
</protein>